<evidence type="ECO:0000256" key="5">
    <source>
        <dbReference type="ARBA" id="ARBA00017058"/>
    </source>
</evidence>
<dbReference type="InterPro" id="IPR022761">
    <property type="entry name" value="Fumarate_lyase_N"/>
</dbReference>
<dbReference type="NCBIfam" id="TIGR00928">
    <property type="entry name" value="purB"/>
    <property type="match status" value="1"/>
</dbReference>
<proteinExistence type="inferred from homology"/>
<evidence type="ECO:0000256" key="12">
    <source>
        <dbReference type="RuleBase" id="RU361172"/>
    </source>
</evidence>
<dbReference type="Pfam" id="PF00206">
    <property type="entry name" value="Lyase_1"/>
    <property type="match status" value="1"/>
</dbReference>
<dbReference type="eggNOG" id="COG0015">
    <property type="taxonomic scope" value="Bacteria"/>
</dbReference>
<evidence type="ECO:0000256" key="3">
    <source>
        <dbReference type="ARBA" id="ARBA00008273"/>
    </source>
</evidence>
<protein>
    <recommendedName>
        <fullName evidence="5 11">Adenylosuccinate lyase</fullName>
        <shortName evidence="12">ASL</shortName>
        <ecNumber evidence="4 11">4.3.2.2</ecNumber>
    </recommendedName>
    <alternativeName>
        <fullName evidence="9 12">Adenylosuccinase</fullName>
    </alternativeName>
</protein>
<dbReference type="InterPro" id="IPR004769">
    <property type="entry name" value="Pur_lyase"/>
</dbReference>
<dbReference type="OrthoDB" id="9768878at2"/>
<evidence type="ECO:0000256" key="7">
    <source>
        <dbReference type="ARBA" id="ARBA00023239"/>
    </source>
</evidence>
<dbReference type="CDD" id="cd01360">
    <property type="entry name" value="Adenylsuccinate_lyase_1"/>
    <property type="match status" value="1"/>
</dbReference>
<reference evidence="14" key="1">
    <citation type="journal article" date="2022" name="G3 (Bethesda)">
        <title>Unveiling the complete genome sequence of Alicyclobacillus acidoterrestris DSM 3922T, a taint-producing strain.</title>
        <authorList>
            <person name="Leonardo I.C."/>
            <person name="Barreto Crespo M.T."/>
            <person name="Gaspar F.B."/>
        </authorList>
    </citation>
    <scope>NUCLEOTIDE SEQUENCE [LARGE SCALE GENOMIC DNA]</scope>
    <source>
        <strain evidence="14">DSM 3922</strain>
    </source>
</reference>
<evidence type="ECO:0000256" key="11">
    <source>
        <dbReference type="NCBIfam" id="TIGR00928"/>
    </source>
</evidence>
<dbReference type="FunFam" id="1.10.40.30:FF:000007">
    <property type="entry name" value="Adenylosuccinate lyase"/>
    <property type="match status" value="1"/>
</dbReference>
<dbReference type="Gene3D" id="1.10.275.10">
    <property type="entry name" value="Fumarase/aspartase (N-terminal domain)"/>
    <property type="match status" value="1"/>
</dbReference>
<dbReference type="Gene3D" id="1.20.200.10">
    <property type="entry name" value="Fumarase/aspartase (Central domain)"/>
    <property type="match status" value="1"/>
</dbReference>
<comment type="pathway">
    <text evidence="1 12">Purine metabolism; IMP biosynthesis via de novo pathway; 5-amino-1-(5-phospho-D-ribosyl)imidazole-4-carboxamide from 5-amino-1-(5-phospho-D-ribosyl)imidazole-4-carboxylate: step 2/2.</text>
</comment>
<dbReference type="PRINTS" id="PR00149">
    <property type="entry name" value="FUMRATELYASE"/>
</dbReference>
<accession>T0CNC5</accession>
<evidence type="ECO:0000256" key="2">
    <source>
        <dbReference type="ARBA" id="ARBA00004734"/>
    </source>
</evidence>
<dbReference type="PANTHER" id="PTHR43172:SF1">
    <property type="entry name" value="ADENYLOSUCCINATE LYASE"/>
    <property type="match status" value="1"/>
</dbReference>
<evidence type="ECO:0000256" key="1">
    <source>
        <dbReference type="ARBA" id="ARBA00004706"/>
    </source>
</evidence>
<dbReference type="EMBL" id="CP080467">
    <property type="protein sequence ID" value="UNO49725.1"/>
    <property type="molecule type" value="Genomic_DNA"/>
</dbReference>
<evidence type="ECO:0000256" key="4">
    <source>
        <dbReference type="ARBA" id="ARBA00012339"/>
    </source>
</evidence>
<gene>
    <name evidence="13" type="primary">purB</name>
    <name evidence="13" type="ORF">K1I37_04105</name>
</gene>
<keyword evidence="7 12" id="KW-0456">Lyase</keyword>
<evidence type="ECO:0000256" key="10">
    <source>
        <dbReference type="ARBA" id="ARBA00049115"/>
    </source>
</evidence>
<evidence type="ECO:0000313" key="13">
    <source>
        <dbReference type="EMBL" id="UNO49725.1"/>
    </source>
</evidence>
<dbReference type="Pfam" id="PF10397">
    <property type="entry name" value="ADSL_C"/>
    <property type="match status" value="1"/>
</dbReference>
<dbReference type="GO" id="GO:0044208">
    <property type="term" value="P:'de novo' AMP biosynthetic process"/>
    <property type="evidence" value="ECO:0007669"/>
    <property type="project" value="TreeGrafter"/>
</dbReference>
<dbReference type="InterPro" id="IPR019468">
    <property type="entry name" value="AdenyloSucc_lyase_C"/>
</dbReference>
<dbReference type="Proteomes" id="UP000829401">
    <property type="component" value="Chromosome"/>
</dbReference>
<dbReference type="PANTHER" id="PTHR43172">
    <property type="entry name" value="ADENYLOSUCCINATE LYASE"/>
    <property type="match status" value="1"/>
</dbReference>
<comment type="catalytic activity">
    <reaction evidence="8">
        <text>(2S)-2-[5-amino-1-(5-phospho-beta-D-ribosyl)imidazole-4-carboxamido]succinate = 5-amino-1-(5-phospho-beta-D-ribosyl)imidazole-4-carboxamide + fumarate</text>
        <dbReference type="Rhea" id="RHEA:23920"/>
        <dbReference type="ChEBI" id="CHEBI:29806"/>
        <dbReference type="ChEBI" id="CHEBI:58443"/>
        <dbReference type="ChEBI" id="CHEBI:58475"/>
        <dbReference type="EC" id="4.3.2.2"/>
    </reaction>
    <physiologicalReaction direction="left-to-right" evidence="8">
        <dbReference type="Rhea" id="RHEA:23921"/>
    </physiologicalReaction>
</comment>
<dbReference type="Gene3D" id="1.10.40.30">
    <property type="entry name" value="Fumarase/aspartase (C-terminal domain)"/>
    <property type="match status" value="1"/>
</dbReference>
<dbReference type="SUPFAM" id="SSF48557">
    <property type="entry name" value="L-aspartase-like"/>
    <property type="match status" value="1"/>
</dbReference>
<keyword evidence="14" id="KW-1185">Reference proteome</keyword>
<accession>A0A9E6ZG72</accession>
<evidence type="ECO:0000256" key="6">
    <source>
        <dbReference type="ARBA" id="ARBA00022755"/>
    </source>
</evidence>
<organism evidence="13 14">
    <name type="scientific">Alicyclobacillus acidoterrestris (strain ATCC 49025 / DSM 3922 / CIP 106132 / NCIMB 13137 / GD3B)</name>
    <dbReference type="NCBI Taxonomy" id="1356854"/>
    <lineage>
        <taxon>Bacteria</taxon>
        <taxon>Bacillati</taxon>
        <taxon>Bacillota</taxon>
        <taxon>Bacilli</taxon>
        <taxon>Bacillales</taxon>
        <taxon>Alicyclobacillaceae</taxon>
        <taxon>Alicyclobacillus</taxon>
    </lineage>
</organism>
<dbReference type="InterPro" id="IPR024083">
    <property type="entry name" value="Fumarase/histidase_N"/>
</dbReference>
<dbReference type="InterPro" id="IPR000362">
    <property type="entry name" value="Fumarate_lyase_fam"/>
</dbReference>
<evidence type="ECO:0000313" key="14">
    <source>
        <dbReference type="Proteomes" id="UP000829401"/>
    </source>
</evidence>
<dbReference type="FunFam" id="1.20.200.10:FF:000008">
    <property type="entry name" value="Adenylosuccinate lyase"/>
    <property type="match status" value="1"/>
</dbReference>
<dbReference type="AlphaFoldDB" id="T0CNC5"/>
<dbReference type="RefSeq" id="WP_021298678.1">
    <property type="nucleotide sequence ID" value="NZ_AURB01000201.1"/>
</dbReference>
<name>T0CNC5_ALIAG</name>
<keyword evidence="6 12" id="KW-0658">Purine biosynthesis</keyword>
<dbReference type="GO" id="GO:0004018">
    <property type="term" value="F:N6-(1,2-dicarboxyethyl)AMP AMP-lyase (fumarate-forming) activity"/>
    <property type="evidence" value="ECO:0007669"/>
    <property type="project" value="UniProtKB-UniRule"/>
</dbReference>
<dbReference type="InterPro" id="IPR020557">
    <property type="entry name" value="Fumarate_lyase_CS"/>
</dbReference>
<comment type="catalytic activity">
    <reaction evidence="10">
        <text>N(6)-(1,2-dicarboxyethyl)-AMP = fumarate + AMP</text>
        <dbReference type="Rhea" id="RHEA:16853"/>
        <dbReference type="ChEBI" id="CHEBI:29806"/>
        <dbReference type="ChEBI" id="CHEBI:57567"/>
        <dbReference type="ChEBI" id="CHEBI:456215"/>
        <dbReference type="EC" id="4.3.2.2"/>
    </reaction>
    <physiologicalReaction direction="left-to-right" evidence="10">
        <dbReference type="Rhea" id="RHEA:16854"/>
    </physiologicalReaction>
</comment>
<dbReference type="InterPro" id="IPR008948">
    <property type="entry name" value="L-Aspartase-like"/>
</dbReference>
<evidence type="ECO:0000256" key="8">
    <source>
        <dbReference type="ARBA" id="ARBA00024477"/>
    </source>
</evidence>
<dbReference type="STRING" id="1356854.N007_17700"/>
<comment type="similarity">
    <text evidence="3 12">Belongs to the lyase 1 family. Adenylosuccinate lyase subfamily.</text>
</comment>
<dbReference type="KEGG" id="aaco:K1I37_04105"/>
<dbReference type="GO" id="GO:0070626">
    <property type="term" value="F:(S)-2-(5-amino-1-(5-phospho-D-ribosyl)imidazole-4-carboxamido) succinate lyase (fumarate-forming) activity"/>
    <property type="evidence" value="ECO:0007669"/>
    <property type="project" value="TreeGrafter"/>
</dbReference>
<dbReference type="GO" id="GO:0005829">
    <property type="term" value="C:cytosol"/>
    <property type="evidence" value="ECO:0007669"/>
    <property type="project" value="TreeGrafter"/>
</dbReference>
<dbReference type="SMART" id="SM00998">
    <property type="entry name" value="ADSL_C"/>
    <property type="match status" value="1"/>
</dbReference>
<sequence length="430" mass="49154">MIDRYSRPEMARLWTLEARMKWWLEVEILAVEAWAELGVIPTEDAKKIRQNAKFDVDRVLEIERETRHDVVAFTRAVSESLGEEKKWVHYGLTSTDVVDTALCAQLLEPMALIRNDLETLLSTVKKLAQAHKFTVMMGRTHGVHAEPTTFGLKAALWYAELTRDLERFDAACERMRYGKISGAVGTYANVDPRIEEKVCTRLGLKPAPISTQTLQRDRHAEFMFTLSLIGTTLDKIATEIRGLQKSEVRELEEPFYKGQKGSSAMPHKRNPVSCEQISGLARVLRGYVVPALEDVVLWHERDISHSSVERVILPDATILVDYLLNRMNRILTDLHVYPENMRRNMDRTHGLVFSQRVLTALIDKGLSREAAYDTVQPLAMQAWEEGTSFKELVSSSETVRTYLSPTEIDDCFDPSWHIKHVDTIFERLGL</sequence>
<dbReference type="PROSITE" id="PS00163">
    <property type="entry name" value="FUMARATE_LYASES"/>
    <property type="match status" value="1"/>
</dbReference>
<dbReference type="PRINTS" id="PR00145">
    <property type="entry name" value="ARGSUCLYASE"/>
</dbReference>
<dbReference type="EC" id="4.3.2.2" evidence="4 11"/>
<comment type="pathway">
    <text evidence="2 12">Purine metabolism; AMP biosynthesis via de novo pathway; AMP from IMP: step 2/2.</text>
</comment>
<evidence type="ECO:0000256" key="9">
    <source>
        <dbReference type="ARBA" id="ARBA00030717"/>
    </source>
</evidence>
<dbReference type="FunFam" id="1.10.275.10:FF:000006">
    <property type="entry name" value="Adenylosuccinate lyase"/>
    <property type="match status" value="1"/>
</dbReference>